<protein>
    <submittedName>
        <fullName evidence="1">Uncharacterized protein</fullName>
    </submittedName>
</protein>
<dbReference type="Proteomes" id="UP000269396">
    <property type="component" value="Unassembled WGS sequence"/>
</dbReference>
<name>A0A3P8JQW6_9TREM</name>
<evidence type="ECO:0000313" key="1">
    <source>
        <dbReference type="EMBL" id="VDP68946.1"/>
    </source>
</evidence>
<proteinExistence type="predicted"/>
<gene>
    <name evidence="1" type="ORF">SMTD_LOCUS15568</name>
</gene>
<reference evidence="1 2" key="1">
    <citation type="submission" date="2018-11" db="EMBL/GenBank/DDBJ databases">
        <authorList>
            <consortium name="Pathogen Informatics"/>
        </authorList>
    </citation>
    <scope>NUCLEOTIDE SEQUENCE [LARGE SCALE GENOMIC DNA]</scope>
    <source>
        <strain>Denwood</strain>
        <strain evidence="2">Zambia</strain>
    </source>
</reference>
<dbReference type="EMBL" id="UZAL01036021">
    <property type="protein sequence ID" value="VDP68946.1"/>
    <property type="molecule type" value="Genomic_DNA"/>
</dbReference>
<sequence>MLFHPDILHMVVETRKFHGLNVIVLGEKRNYGGIYIYISSRSKINH</sequence>
<accession>A0A3P8JQW6</accession>
<evidence type="ECO:0000313" key="2">
    <source>
        <dbReference type="Proteomes" id="UP000269396"/>
    </source>
</evidence>
<dbReference type="AlphaFoldDB" id="A0A3P8JQW6"/>
<organism evidence="1 2">
    <name type="scientific">Schistosoma mattheei</name>
    <dbReference type="NCBI Taxonomy" id="31246"/>
    <lineage>
        <taxon>Eukaryota</taxon>
        <taxon>Metazoa</taxon>
        <taxon>Spiralia</taxon>
        <taxon>Lophotrochozoa</taxon>
        <taxon>Platyhelminthes</taxon>
        <taxon>Trematoda</taxon>
        <taxon>Digenea</taxon>
        <taxon>Strigeidida</taxon>
        <taxon>Schistosomatoidea</taxon>
        <taxon>Schistosomatidae</taxon>
        <taxon>Schistosoma</taxon>
    </lineage>
</organism>
<keyword evidence="2" id="KW-1185">Reference proteome</keyword>